<dbReference type="AlphaFoldDB" id="A0A941ICU8"/>
<evidence type="ECO:0000256" key="1">
    <source>
        <dbReference type="ARBA" id="ARBA00008348"/>
    </source>
</evidence>
<comment type="caution">
    <text evidence="7">The sequence shown here is derived from an EMBL/GenBank/DDBJ whole genome shotgun (WGS) entry which is preliminary data.</text>
</comment>
<dbReference type="SMART" id="SM00363">
    <property type="entry name" value="S4"/>
    <property type="match status" value="1"/>
</dbReference>
<evidence type="ECO:0000313" key="7">
    <source>
        <dbReference type="EMBL" id="MBR7797747.1"/>
    </source>
</evidence>
<evidence type="ECO:0000259" key="6">
    <source>
        <dbReference type="SMART" id="SM00363"/>
    </source>
</evidence>
<accession>A0A941ICU8</accession>
<dbReference type="Proteomes" id="UP000675284">
    <property type="component" value="Unassembled WGS sequence"/>
</dbReference>
<dbReference type="GO" id="GO:0120159">
    <property type="term" value="F:rRNA pseudouridine synthase activity"/>
    <property type="evidence" value="ECO:0007669"/>
    <property type="project" value="UniProtKB-ARBA"/>
</dbReference>
<dbReference type="CDD" id="cd02553">
    <property type="entry name" value="PseudoU_synth_RsuA"/>
    <property type="match status" value="1"/>
</dbReference>
<dbReference type="Pfam" id="PF00849">
    <property type="entry name" value="PseudoU_synth_2"/>
    <property type="match status" value="1"/>
</dbReference>
<keyword evidence="2 4" id="KW-0694">RNA-binding</keyword>
<dbReference type="SUPFAM" id="SSF55174">
    <property type="entry name" value="Alpha-L RNA-binding motif"/>
    <property type="match status" value="1"/>
</dbReference>
<dbReference type="CDD" id="cd00165">
    <property type="entry name" value="S4"/>
    <property type="match status" value="1"/>
</dbReference>
<dbReference type="EC" id="5.4.99.-" evidence="5"/>
<dbReference type="PANTHER" id="PTHR47683:SF4">
    <property type="entry name" value="PSEUDOURIDINE SYNTHASE"/>
    <property type="match status" value="1"/>
</dbReference>
<dbReference type="InterPro" id="IPR006145">
    <property type="entry name" value="PsdUridine_synth_RsuA/RluA"/>
</dbReference>
<dbReference type="FunFam" id="3.10.290.10:FF:000003">
    <property type="entry name" value="Pseudouridine synthase"/>
    <property type="match status" value="1"/>
</dbReference>
<dbReference type="InterPro" id="IPR020094">
    <property type="entry name" value="TruA/RsuA/RluB/E/F_N"/>
</dbReference>
<gene>
    <name evidence="7" type="ORF">KCX74_17085</name>
</gene>
<dbReference type="Gene3D" id="3.30.70.1560">
    <property type="entry name" value="Alpha-L RNA-binding motif"/>
    <property type="match status" value="1"/>
</dbReference>
<dbReference type="GO" id="GO:0000455">
    <property type="term" value="P:enzyme-directed rRNA pseudouridine synthesis"/>
    <property type="evidence" value="ECO:0007669"/>
    <property type="project" value="UniProtKB-ARBA"/>
</dbReference>
<dbReference type="GO" id="GO:0003723">
    <property type="term" value="F:RNA binding"/>
    <property type="evidence" value="ECO:0007669"/>
    <property type="project" value="UniProtKB-KW"/>
</dbReference>
<dbReference type="InterPro" id="IPR036986">
    <property type="entry name" value="S4_RNA-bd_sf"/>
</dbReference>
<dbReference type="InterPro" id="IPR000748">
    <property type="entry name" value="PsdUridine_synth_RsuA/RluB/E/F"/>
</dbReference>
<dbReference type="NCBIfam" id="TIGR00093">
    <property type="entry name" value="pseudouridine synthase"/>
    <property type="match status" value="1"/>
</dbReference>
<dbReference type="InterPro" id="IPR002942">
    <property type="entry name" value="S4_RNA-bd"/>
</dbReference>
<dbReference type="PANTHER" id="PTHR47683">
    <property type="entry name" value="PSEUDOURIDINE SYNTHASE FAMILY PROTEIN-RELATED"/>
    <property type="match status" value="1"/>
</dbReference>
<dbReference type="PROSITE" id="PS01149">
    <property type="entry name" value="PSI_RSU"/>
    <property type="match status" value="1"/>
</dbReference>
<keyword evidence="8" id="KW-1185">Reference proteome</keyword>
<dbReference type="PROSITE" id="PS50889">
    <property type="entry name" value="S4"/>
    <property type="match status" value="1"/>
</dbReference>
<evidence type="ECO:0000256" key="3">
    <source>
        <dbReference type="ARBA" id="ARBA00023235"/>
    </source>
</evidence>
<dbReference type="RefSeq" id="WP_026681489.1">
    <property type="nucleotide sequence ID" value="NZ_BAAACY010000091.1"/>
</dbReference>
<dbReference type="GO" id="GO:0005829">
    <property type="term" value="C:cytosol"/>
    <property type="evidence" value="ECO:0007669"/>
    <property type="project" value="UniProtKB-ARBA"/>
</dbReference>
<reference evidence="7" key="1">
    <citation type="submission" date="2021-04" db="EMBL/GenBank/DDBJ databases">
        <title>Isolation and polyphasic classification of algal microorganism.</title>
        <authorList>
            <person name="Wang S."/>
        </authorList>
    </citation>
    <scope>NUCLEOTIDE SEQUENCE</scope>
    <source>
        <strain evidence="7">720a</strain>
    </source>
</reference>
<dbReference type="Gene3D" id="3.30.70.580">
    <property type="entry name" value="Pseudouridine synthase I, catalytic domain, N-terminal subdomain"/>
    <property type="match status" value="1"/>
</dbReference>
<name>A0A941ICU8_9BACI</name>
<proteinExistence type="inferred from homology"/>
<sequence>MRLDKLLANTGIGSRKEVKVLLKKKRITVNDTVIRDGGKHINPTMDQIKVDGNTVHYKPNIYIMMHKPPGVISATEDKRQKTVIDLLTDEFQHYKPFPVGRLDKDTEGLLLLTNDGDLAHHLLSPKKKVDKVYYAKIKGRVTEQDHIKFSNGIQLEDGYMTMPANLNILQTDDISEVEITITEGKFHQVKRMFQAVNKEVIYLKRKQMGRLKLDDALRVGSYRELSKEELGYCLSLKK</sequence>
<dbReference type="FunFam" id="3.30.70.1560:FF:000001">
    <property type="entry name" value="Pseudouridine synthase"/>
    <property type="match status" value="1"/>
</dbReference>
<dbReference type="InterPro" id="IPR020103">
    <property type="entry name" value="PsdUridine_synth_cat_dom_sf"/>
</dbReference>
<dbReference type="InterPro" id="IPR042092">
    <property type="entry name" value="PsdUridine_s_RsuA/RluB/E/F_cat"/>
</dbReference>
<dbReference type="Gene3D" id="3.10.290.10">
    <property type="entry name" value="RNA-binding S4 domain"/>
    <property type="match status" value="1"/>
</dbReference>
<organism evidence="7 8">
    <name type="scientific">Virgibacillus salarius</name>
    <dbReference type="NCBI Taxonomy" id="447199"/>
    <lineage>
        <taxon>Bacteria</taxon>
        <taxon>Bacillati</taxon>
        <taxon>Bacillota</taxon>
        <taxon>Bacilli</taxon>
        <taxon>Bacillales</taxon>
        <taxon>Bacillaceae</taxon>
        <taxon>Virgibacillus</taxon>
    </lineage>
</organism>
<dbReference type="SUPFAM" id="SSF55120">
    <property type="entry name" value="Pseudouridine synthase"/>
    <property type="match status" value="1"/>
</dbReference>
<evidence type="ECO:0000256" key="5">
    <source>
        <dbReference type="RuleBase" id="RU003887"/>
    </source>
</evidence>
<evidence type="ECO:0000256" key="2">
    <source>
        <dbReference type="ARBA" id="ARBA00022884"/>
    </source>
</evidence>
<dbReference type="Pfam" id="PF01479">
    <property type="entry name" value="S4"/>
    <property type="match status" value="1"/>
</dbReference>
<evidence type="ECO:0000256" key="4">
    <source>
        <dbReference type="PROSITE-ProRule" id="PRU00182"/>
    </source>
</evidence>
<comment type="similarity">
    <text evidence="1 5">Belongs to the pseudouridine synthase RsuA family.</text>
</comment>
<protein>
    <recommendedName>
        <fullName evidence="5">Pseudouridine synthase</fullName>
        <ecNumber evidence="5">5.4.99.-</ecNumber>
    </recommendedName>
</protein>
<evidence type="ECO:0000313" key="8">
    <source>
        <dbReference type="Proteomes" id="UP000675284"/>
    </source>
</evidence>
<keyword evidence="3 5" id="KW-0413">Isomerase</keyword>
<dbReference type="InterPro" id="IPR050343">
    <property type="entry name" value="RsuA_PseudoU_synthase"/>
</dbReference>
<dbReference type="InterPro" id="IPR018496">
    <property type="entry name" value="PsdUridine_synth_RsuA/RluB_CS"/>
</dbReference>
<dbReference type="EMBL" id="JAGSOT010000068">
    <property type="protein sequence ID" value="MBR7797747.1"/>
    <property type="molecule type" value="Genomic_DNA"/>
</dbReference>
<feature type="domain" description="RNA-binding S4" evidence="6">
    <location>
        <begin position="1"/>
        <end position="61"/>
    </location>
</feature>